<dbReference type="PANTHER" id="PTHR42194:SF1">
    <property type="entry name" value="UPF0276 PROTEIN HI_1600"/>
    <property type="match status" value="1"/>
</dbReference>
<dbReference type="InterPro" id="IPR007801">
    <property type="entry name" value="MbnB/TglH/ChrH"/>
</dbReference>
<dbReference type="RefSeq" id="WP_199295296.1">
    <property type="nucleotide sequence ID" value="NZ_JAMPKK010000050.1"/>
</dbReference>
<accession>A0ABV0JTJ4</accession>
<evidence type="ECO:0000313" key="1">
    <source>
        <dbReference type="EMBL" id="MEP0866773.1"/>
    </source>
</evidence>
<organism evidence="1 2">
    <name type="scientific">Funiculus sociatus GB2-A5</name>
    <dbReference type="NCBI Taxonomy" id="2933946"/>
    <lineage>
        <taxon>Bacteria</taxon>
        <taxon>Bacillati</taxon>
        <taxon>Cyanobacteriota</taxon>
        <taxon>Cyanophyceae</taxon>
        <taxon>Coleofasciculales</taxon>
        <taxon>Coleofasciculaceae</taxon>
        <taxon>Funiculus</taxon>
    </lineage>
</organism>
<sequence>MATLMRLCGLLSYVPSTQFYLVSKLSLETSRISTAFSLRSLSLRGYSMSHLPTLGIGLGFREPLRSDLFLHQQQVDFLEIVAEHYLDPPPQKQQELELLADHFPLIPHAINLSLGSAEGLNTDYLRKLATLIKQLNPPWWSEHICFTKAGGVDIGHLSPLPYTHEAVEVLCRNIEQVRRYVDVPLILENITYMVTLPGAEMTEAQFLTEVVERSDCGLLLDITNLHINAVNHNYDVGDFLSQLPLERIVQLHFVGGHWHNGVLIDSHSHSTPKEVWQLMDKVVAKVPVKGIVLERDENLPPFAELSAELEEARKIGKRYRRWD</sequence>
<dbReference type="NCBIfam" id="NF003818">
    <property type="entry name" value="PRK05409.1"/>
    <property type="match status" value="1"/>
</dbReference>
<dbReference type="SUPFAM" id="SSF51658">
    <property type="entry name" value="Xylose isomerase-like"/>
    <property type="match status" value="1"/>
</dbReference>
<dbReference type="InterPro" id="IPR036237">
    <property type="entry name" value="Xyl_isomerase-like_sf"/>
</dbReference>
<name>A0ABV0JTJ4_9CYAN</name>
<dbReference type="Pfam" id="PF05114">
    <property type="entry name" value="MbnB_TglH_ChrH"/>
    <property type="match status" value="1"/>
</dbReference>
<gene>
    <name evidence="1" type="ORF">NDI37_20165</name>
</gene>
<dbReference type="Gene3D" id="3.20.20.150">
    <property type="entry name" value="Divalent-metal-dependent TIM barrel enzymes"/>
    <property type="match status" value="1"/>
</dbReference>
<comment type="caution">
    <text evidence="1">The sequence shown here is derived from an EMBL/GenBank/DDBJ whole genome shotgun (WGS) entry which is preliminary data.</text>
</comment>
<evidence type="ECO:0000313" key="2">
    <source>
        <dbReference type="Proteomes" id="UP001442494"/>
    </source>
</evidence>
<proteinExistence type="predicted"/>
<dbReference type="EMBL" id="JAMPKK010000050">
    <property type="protein sequence ID" value="MEP0866773.1"/>
    <property type="molecule type" value="Genomic_DNA"/>
</dbReference>
<keyword evidence="2" id="KW-1185">Reference proteome</keyword>
<reference evidence="1 2" key="1">
    <citation type="submission" date="2022-04" db="EMBL/GenBank/DDBJ databases">
        <title>Positive selection, recombination, and allopatry shape intraspecific diversity of widespread and dominant cyanobacteria.</title>
        <authorList>
            <person name="Wei J."/>
            <person name="Shu W."/>
            <person name="Hu C."/>
        </authorList>
    </citation>
    <scope>NUCLEOTIDE SEQUENCE [LARGE SCALE GENOMIC DNA]</scope>
    <source>
        <strain evidence="1 2">GB2-A5</strain>
    </source>
</reference>
<protein>
    <submittedName>
        <fullName evidence="1">DUF692 domain-containing protein</fullName>
    </submittedName>
</protein>
<dbReference type="PANTHER" id="PTHR42194">
    <property type="entry name" value="UPF0276 PROTEIN HI_1600"/>
    <property type="match status" value="1"/>
</dbReference>
<dbReference type="Proteomes" id="UP001442494">
    <property type="component" value="Unassembled WGS sequence"/>
</dbReference>